<evidence type="ECO:0000313" key="2">
    <source>
        <dbReference type="Proteomes" id="UP000631114"/>
    </source>
</evidence>
<name>A0A835GX67_9MAGN</name>
<sequence>MDGLLEGRHLISCKWSKRGVFTVKSFYTVIGITHDHLSSFVQLLLPCTGVLCVLSKSVIGLPSGSKNKLISKIALQESSQFSHFTTPSGALGSNAGGSMKTDDRDLALCSMILGIRTEDYGSKKVSSMRFSWGKLGWKASDQDECVICLERSTAPRIEYLHGFKTMSTTSKLICLSWMRSTYGRILYDLERSNAQTFILDSFVASIVDGIRLSFTSNHGGSGT</sequence>
<protein>
    <submittedName>
        <fullName evidence="1">Uncharacterized protein</fullName>
    </submittedName>
</protein>
<dbReference type="Proteomes" id="UP000631114">
    <property type="component" value="Unassembled WGS sequence"/>
</dbReference>
<reference evidence="1 2" key="1">
    <citation type="submission" date="2020-10" db="EMBL/GenBank/DDBJ databases">
        <title>The Coptis chinensis genome and diversification of protoberbering-type alkaloids.</title>
        <authorList>
            <person name="Wang B."/>
            <person name="Shu S."/>
            <person name="Song C."/>
            <person name="Liu Y."/>
        </authorList>
    </citation>
    <scope>NUCLEOTIDE SEQUENCE [LARGE SCALE GENOMIC DNA]</scope>
    <source>
        <strain evidence="1">HL-2020</strain>
        <tissue evidence="1">Leaf</tissue>
    </source>
</reference>
<keyword evidence="2" id="KW-1185">Reference proteome</keyword>
<dbReference type="EMBL" id="JADFTS010000079">
    <property type="protein sequence ID" value="KAF9586858.1"/>
    <property type="molecule type" value="Genomic_DNA"/>
</dbReference>
<dbReference type="AlphaFoldDB" id="A0A835GX67"/>
<organism evidence="1 2">
    <name type="scientific">Coptis chinensis</name>
    <dbReference type="NCBI Taxonomy" id="261450"/>
    <lineage>
        <taxon>Eukaryota</taxon>
        <taxon>Viridiplantae</taxon>
        <taxon>Streptophyta</taxon>
        <taxon>Embryophyta</taxon>
        <taxon>Tracheophyta</taxon>
        <taxon>Spermatophyta</taxon>
        <taxon>Magnoliopsida</taxon>
        <taxon>Ranunculales</taxon>
        <taxon>Ranunculaceae</taxon>
        <taxon>Coptidoideae</taxon>
        <taxon>Coptis</taxon>
    </lineage>
</organism>
<accession>A0A835GX67</accession>
<proteinExistence type="predicted"/>
<gene>
    <name evidence="1" type="ORF">IFM89_039925</name>
</gene>
<dbReference type="OrthoDB" id="8062037at2759"/>
<evidence type="ECO:0000313" key="1">
    <source>
        <dbReference type="EMBL" id="KAF9586858.1"/>
    </source>
</evidence>
<comment type="caution">
    <text evidence="1">The sequence shown here is derived from an EMBL/GenBank/DDBJ whole genome shotgun (WGS) entry which is preliminary data.</text>
</comment>